<keyword evidence="1 4" id="KW-0349">Heme</keyword>
<evidence type="ECO:0000259" key="7">
    <source>
        <dbReference type="PROSITE" id="PS51007"/>
    </source>
</evidence>
<name>A0A291QPR3_9BACT</name>
<dbReference type="EMBL" id="CP023777">
    <property type="protein sequence ID" value="ATL45834.1"/>
    <property type="molecule type" value="Genomic_DNA"/>
</dbReference>
<evidence type="ECO:0000313" key="9">
    <source>
        <dbReference type="Proteomes" id="UP000220133"/>
    </source>
</evidence>
<evidence type="ECO:0000256" key="1">
    <source>
        <dbReference type="ARBA" id="ARBA00022617"/>
    </source>
</evidence>
<accession>A0A291QPR3</accession>
<keyword evidence="2 4" id="KW-0479">Metal-binding</keyword>
<protein>
    <recommendedName>
        <fullName evidence="7">Cytochrome c domain-containing protein</fullName>
    </recommendedName>
</protein>
<feature type="signal peptide" evidence="6">
    <location>
        <begin position="1"/>
        <end position="21"/>
    </location>
</feature>
<feature type="domain" description="Cytochrome c" evidence="7">
    <location>
        <begin position="23"/>
        <end position="115"/>
    </location>
</feature>
<feature type="transmembrane region" description="Helical" evidence="5">
    <location>
        <begin position="145"/>
        <end position="163"/>
    </location>
</feature>
<sequence length="177" mass="19728">MNYKKLFLLIFVCSLALRSFAADPVEEGRQIFNARCASCHNVNKKLVGPALAGVTDRRTVEWIENFIHGSQKMIQAGDKDALKLYNEFNQVAMPDHPDITKEQVAAILDFVKKETEVIVAKAPFARPGQLTPAYVPVEASNWEFFLGYGGVVLLLILVLLLAVQVKSTERENGGKFF</sequence>
<evidence type="ECO:0000256" key="2">
    <source>
        <dbReference type="ARBA" id="ARBA00022723"/>
    </source>
</evidence>
<evidence type="ECO:0000256" key="4">
    <source>
        <dbReference type="PROSITE-ProRule" id="PRU00433"/>
    </source>
</evidence>
<reference evidence="8 9" key="1">
    <citation type="submission" date="2017-10" db="EMBL/GenBank/DDBJ databases">
        <title>Paenichitinophaga pekingensis gen. nov., sp. nov., isolated from activated sludge.</title>
        <authorList>
            <person name="Jin D."/>
            <person name="Kong X."/>
            <person name="Deng Y."/>
            <person name="Bai Z."/>
        </authorList>
    </citation>
    <scope>NUCLEOTIDE SEQUENCE [LARGE SCALE GENOMIC DNA]</scope>
    <source>
        <strain evidence="8 9">13</strain>
    </source>
</reference>
<keyword evidence="3 4" id="KW-0408">Iron</keyword>
<keyword evidence="6" id="KW-0732">Signal</keyword>
<proteinExistence type="predicted"/>
<evidence type="ECO:0000313" key="8">
    <source>
        <dbReference type="EMBL" id="ATL45834.1"/>
    </source>
</evidence>
<dbReference type="Pfam" id="PF00034">
    <property type="entry name" value="Cytochrom_C"/>
    <property type="match status" value="1"/>
</dbReference>
<dbReference type="InterPro" id="IPR036909">
    <property type="entry name" value="Cyt_c-like_dom_sf"/>
</dbReference>
<evidence type="ECO:0000256" key="3">
    <source>
        <dbReference type="ARBA" id="ARBA00023004"/>
    </source>
</evidence>
<dbReference type="GO" id="GO:0020037">
    <property type="term" value="F:heme binding"/>
    <property type="evidence" value="ECO:0007669"/>
    <property type="project" value="InterPro"/>
</dbReference>
<keyword evidence="5" id="KW-0472">Membrane</keyword>
<dbReference type="Proteomes" id="UP000220133">
    <property type="component" value="Chromosome"/>
</dbReference>
<dbReference type="RefSeq" id="WP_098192224.1">
    <property type="nucleotide sequence ID" value="NZ_CP023777.1"/>
</dbReference>
<keyword evidence="5" id="KW-1133">Transmembrane helix</keyword>
<dbReference type="OrthoDB" id="955119at2"/>
<keyword evidence="5" id="KW-0812">Transmembrane</keyword>
<dbReference type="GO" id="GO:0046872">
    <property type="term" value="F:metal ion binding"/>
    <property type="evidence" value="ECO:0007669"/>
    <property type="project" value="UniProtKB-KW"/>
</dbReference>
<dbReference type="KEGG" id="cbae:COR50_00915"/>
<evidence type="ECO:0000256" key="5">
    <source>
        <dbReference type="SAM" id="Phobius"/>
    </source>
</evidence>
<dbReference type="Gene3D" id="1.10.760.10">
    <property type="entry name" value="Cytochrome c-like domain"/>
    <property type="match status" value="1"/>
</dbReference>
<organism evidence="8 9">
    <name type="scientific">Chitinophaga caeni</name>
    <dbReference type="NCBI Taxonomy" id="2029983"/>
    <lineage>
        <taxon>Bacteria</taxon>
        <taxon>Pseudomonadati</taxon>
        <taxon>Bacteroidota</taxon>
        <taxon>Chitinophagia</taxon>
        <taxon>Chitinophagales</taxon>
        <taxon>Chitinophagaceae</taxon>
        <taxon>Chitinophaga</taxon>
    </lineage>
</organism>
<dbReference type="GO" id="GO:0009055">
    <property type="term" value="F:electron transfer activity"/>
    <property type="evidence" value="ECO:0007669"/>
    <property type="project" value="InterPro"/>
</dbReference>
<dbReference type="InterPro" id="IPR009056">
    <property type="entry name" value="Cyt_c-like_dom"/>
</dbReference>
<dbReference type="AlphaFoldDB" id="A0A291QPR3"/>
<keyword evidence="9" id="KW-1185">Reference proteome</keyword>
<dbReference type="PROSITE" id="PS51007">
    <property type="entry name" value="CYTC"/>
    <property type="match status" value="1"/>
</dbReference>
<dbReference type="SUPFAM" id="SSF46626">
    <property type="entry name" value="Cytochrome c"/>
    <property type="match status" value="1"/>
</dbReference>
<feature type="chain" id="PRO_5012561579" description="Cytochrome c domain-containing protein" evidence="6">
    <location>
        <begin position="22"/>
        <end position="177"/>
    </location>
</feature>
<evidence type="ECO:0000256" key="6">
    <source>
        <dbReference type="SAM" id="SignalP"/>
    </source>
</evidence>
<gene>
    <name evidence="8" type="ORF">COR50_00915</name>
</gene>